<feature type="compositionally biased region" description="Polar residues" evidence="1">
    <location>
        <begin position="152"/>
        <end position="163"/>
    </location>
</feature>
<evidence type="ECO:0000313" key="4">
    <source>
        <dbReference type="Proteomes" id="UP001165565"/>
    </source>
</evidence>
<accession>A0AA41Z9J4</accession>
<dbReference type="AlphaFoldDB" id="A0AA41Z9J4"/>
<dbReference type="PROSITE" id="PS50222">
    <property type="entry name" value="EF_HAND_2"/>
    <property type="match status" value="1"/>
</dbReference>
<dbReference type="Proteomes" id="UP001165565">
    <property type="component" value="Unassembled WGS sequence"/>
</dbReference>
<dbReference type="GO" id="GO:0005509">
    <property type="term" value="F:calcium ion binding"/>
    <property type="evidence" value="ECO:0007669"/>
    <property type="project" value="InterPro"/>
</dbReference>
<reference evidence="3" key="1">
    <citation type="submission" date="2022-06" db="EMBL/GenBank/DDBJ databases">
        <title>Sphingomonas sp. nov. isolated from rhizosphere soil of tomato.</title>
        <authorList>
            <person name="Dong H."/>
            <person name="Gao R."/>
        </authorList>
    </citation>
    <scope>NUCLEOTIDE SEQUENCE</scope>
    <source>
        <strain evidence="3">MMSM24</strain>
    </source>
</reference>
<organism evidence="3 4">
    <name type="scientific">Sphingomonas lycopersici</name>
    <dbReference type="NCBI Taxonomy" id="2951807"/>
    <lineage>
        <taxon>Bacteria</taxon>
        <taxon>Pseudomonadati</taxon>
        <taxon>Pseudomonadota</taxon>
        <taxon>Alphaproteobacteria</taxon>
        <taxon>Sphingomonadales</taxon>
        <taxon>Sphingomonadaceae</taxon>
        <taxon>Sphingomonas</taxon>
    </lineage>
</organism>
<dbReference type="InterPro" id="IPR018247">
    <property type="entry name" value="EF_Hand_1_Ca_BS"/>
</dbReference>
<feature type="region of interest" description="Disordered" evidence="1">
    <location>
        <begin position="105"/>
        <end position="166"/>
    </location>
</feature>
<feature type="domain" description="EF-hand" evidence="2">
    <location>
        <begin position="67"/>
        <end position="102"/>
    </location>
</feature>
<dbReference type="Gene3D" id="1.10.238.10">
    <property type="entry name" value="EF-hand"/>
    <property type="match status" value="1"/>
</dbReference>
<dbReference type="InterPro" id="IPR002048">
    <property type="entry name" value="EF_hand_dom"/>
</dbReference>
<evidence type="ECO:0000259" key="2">
    <source>
        <dbReference type="PROSITE" id="PS50222"/>
    </source>
</evidence>
<dbReference type="InterPro" id="IPR011992">
    <property type="entry name" value="EF-hand-dom_pair"/>
</dbReference>
<dbReference type="SUPFAM" id="SSF47473">
    <property type="entry name" value="EF-hand"/>
    <property type="match status" value="2"/>
</dbReference>
<proteinExistence type="predicted"/>
<name>A0AA41Z9J4_9SPHN</name>
<dbReference type="Pfam" id="PF13202">
    <property type="entry name" value="EF-hand_5"/>
    <property type="match status" value="3"/>
</dbReference>
<gene>
    <name evidence="3" type="ORF">NEE01_11720</name>
</gene>
<feature type="region of interest" description="Disordered" evidence="1">
    <location>
        <begin position="1"/>
        <end position="25"/>
    </location>
</feature>
<evidence type="ECO:0000256" key="1">
    <source>
        <dbReference type="SAM" id="MobiDB-lite"/>
    </source>
</evidence>
<sequence>MLLAACATDRPPPRQHGWQAHHAEGGDDQPHYLFFSPMGEPFRVEHPDKAWFAGADTNHDGRLDRAEFRADALRFFHVLDRNNDGEIDPDEIDIYENRIAPEIRVRDAGGGRPAASSGGHGGGRGGGRGGGGHRGGGGGFGGGGPGGRGGSESASRPTSSQAQGAARWSYIGLPEPVTAADTNLNRGVDTSEFLAAADQRFMLLDRNSDGVITPGELPAVDTRVRGGVGGRTGRPPGDHSFRRPVPPDVEDDDRAPQPAH</sequence>
<dbReference type="EMBL" id="JANFAV010000007">
    <property type="protein sequence ID" value="MCW6535448.1"/>
    <property type="molecule type" value="Genomic_DNA"/>
</dbReference>
<evidence type="ECO:0000313" key="3">
    <source>
        <dbReference type="EMBL" id="MCW6535448.1"/>
    </source>
</evidence>
<comment type="caution">
    <text evidence="3">The sequence shown here is derived from an EMBL/GenBank/DDBJ whole genome shotgun (WGS) entry which is preliminary data.</text>
</comment>
<feature type="compositionally biased region" description="Gly residues" evidence="1">
    <location>
        <begin position="110"/>
        <end position="150"/>
    </location>
</feature>
<protein>
    <submittedName>
        <fullName evidence="3">EF-hand domain-containing protein</fullName>
    </submittedName>
</protein>
<keyword evidence="4" id="KW-1185">Reference proteome</keyword>
<feature type="region of interest" description="Disordered" evidence="1">
    <location>
        <begin position="212"/>
        <end position="260"/>
    </location>
</feature>
<dbReference type="PROSITE" id="PS00018">
    <property type="entry name" value="EF_HAND_1"/>
    <property type="match status" value="2"/>
</dbReference>